<dbReference type="AlphaFoldDB" id="A0A2W4R4X6"/>
<feature type="domain" description="DUF4365" evidence="1">
    <location>
        <begin position="23"/>
        <end position="78"/>
    </location>
</feature>
<reference evidence="2 3" key="1">
    <citation type="journal article" date="2018" name="Aquat. Microb. Ecol.">
        <title>Gammaproteobacterial methanotrophs dominate.</title>
        <authorList>
            <person name="Rissanen A.J."/>
            <person name="Saarenheimo J."/>
            <person name="Tiirola M."/>
            <person name="Peura S."/>
            <person name="Aalto S.L."/>
            <person name="Karvinen A."/>
            <person name="Nykanen H."/>
        </authorList>
    </citation>
    <scope>NUCLEOTIDE SEQUENCE [LARGE SCALE GENOMIC DNA]</scope>
    <source>
        <strain evidence="2">AMbin10</strain>
    </source>
</reference>
<evidence type="ECO:0000313" key="2">
    <source>
        <dbReference type="EMBL" id="PZN77299.1"/>
    </source>
</evidence>
<protein>
    <recommendedName>
        <fullName evidence="1">DUF4365 domain-containing protein</fullName>
    </recommendedName>
</protein>
<comment type="caution">
    <text evidence="2">The sequence shown here is derived from an EMBL/GenBank/DDBJ whole genome shotgun (WGS) entry which is preliminary data.</text>
</comment>
<accession>A0A2W4R4X6</accession>
<organism evidence="2 3">
    <name type="scientific">Candidatus Methylumidiphilus alinenensis</name>
    <dbReference type="NCBI Taxonomy" id="2202197"/>
    <lineage>
        <taxon>Bacteria</taxon>
        <taxon>Pseudomonadati</taxon>
        <taxon>Pseudomonadota</taxon>
        <taxon>Gammaproteobacteria</taxon>
        <taxon>Methylococcales</taxon>
        <taxon>Candidatus Methylumidiphilus</taxon>
    </lineage>
</organism>
<sequence length="174" mass="20269">MGARSSWPQFWRAGRPRSQGGLNGYVILVVSRPSSSEAYWVSIKDYFGDPKKMASKKIEFSKSNNRFSSNCLSQLIALAIPSERGIYKPPLQKEEELVSNLLQVHSYPKVLFVGNTRFRTRKELNGWLNEMKIHGRREWILKNERIISFHNLTEYPWSEISDRGTIEDFESREL</sequence>
<evidence type="ECO:0000313" key="3">
    <source>
        <dbReference type="Proteomes" id="UP000249396"/>
    </source>
</evidence>
<dbReference type="Proteomes" id="UP000249396">
    <property type="component" value="Unassembled WGS sequence"/>
</dbReference>
<name>A0A2W4R4X6_9GAMM</name>
<gene>
    <name evidence="2" type="ORF">DM484_15040</name>
</gene>
<evidence type="ECO:0000259" key="1">
    <source>
        <dbReference type="Pfam" id="PF14280"/>
    </source>
</evidence>
<dbReference type="InterPro" id="IPR025375">
    <property type="entry name" value="DUF4365"/>
</dbReference>
<proteinExistence type="predicted"/>
<dbReference type="EMBL" id="QJPH01000339">
    <property type="protein sequence ID" value="PZN77299.1"/>
    <property type="molecule type" value="Genomic_DNA"/>
</dbReference>
<dbReference type="Pfam" id="PF14280">
    <property type="entry name" value="DUF4365"/>
    <property type="match status" value="1"/>
</dbReference>